<feature type="transmembrane region" description="Helical" evidence="1">
    <location>
        <begin position="102"/>
        <end position="126"/>
    </location>
</feature>
<sequence>MSTLASPFIADAVVRTRMMNMAAGAVVLYDHLCSLDKEVGRLCLEKTSLEPRLLHVSAKQISPLRLHIDGPRSSPAACQGRDIGNAIILSLRTWAVWERKPIIKWIILIYTPLNLAAISVCFFFMFRTSPYISISAEKLSCFSQWKRVCQCFPVPRSLIAEVLIARSVLNLEMAGLTLVKAIGGVFTKGIPKKSRIYELLTARHCNSKWVFKIHYRGILYYMYILILSAINVSVTIRLRNIGLQSFSVQRYTQSLSNRVVFLAREPSELEASLETTMYEDSLRCA</sequence>
<comment type="caution">
    <text evidence="2">The sequence shown here is derived from an EMBL/GenBank/DDBJ whole genome shotgun (WGS) entry which is preliminary data.</text>
</comment>
<accession>A0AAD5VMY6</accession>
<keyword evidence="1" id="KW-1133">Transmembrane helix</keyword>
<gene>
    <name evidence="2" type="ORF">NP233_g8168</name>
</gene>
<keyword evidence="3" id="KW-1185">Reference proteome</keyword>
<evidence type="ECO:0000313" key="3">
    <source>
        <dbReference type="Proteomes" id="UP001213000"/>
    </source>
</evidence>
<dbReference type="Proteomes" id="UP001213000">
    <property type="component" value="Unassembled WGS sequence"/>
</dbReference>
<organism evidence="2 3">
    <name type="scientific">Leucocoprinus birnbaumii</name>
    <dbReference type="NCBI Taxonomy" id="56174"/>
    <lineage>
        <taxon>Eukaryota</taxon>
        <taxon>Fungi</taxon>
        <taxon>Dikarya</taxon>
        <taxon>Basidiomycota</taxon>
        <taxon>Agaricomycotina</taxon>
        <taxon>Agaricomycetes</taxon>
        <taxon>Agaricomycetidae</taxon>
        <taxon>Agaricales</taxon>
        <taxon>Agaricineae</taxon>
        <taxon>Agaricaceae</taxon>
        <taxon>Leucocoprinus</taxon>
    </lineage>
</organism>
<keyword evidence="1" id="KW-0812">Transmembrane</keyword>
<dbReference type="EMBL" id="JANIEX010000644">
    <property type="protein sequence ID" value="KAJ3564635.1"/>
    <property type="molecule type" value="Genomic_DNA"/>
</dbReference>
<name>A0AAD5VMY6_9AGAR</name>
<proteinExistence type="predicted"/>
<evidence type="ECO:0000256" key="1">
    <source>
        <dbReference type="SAM" id="Phobius"/>
    </source>
</evidence>
<reference evidence="2" key="1">
    <citation type="submission" date="2022-07" db="EMBL/GenBank/DDBJ databases">
        <title>Genome Sequence of Leucocoprinus birnbaumii.</title>
        <authorList>
            <person name="Buettner E."/>
        </authorList>
    </citation>
    <scope>NUCLEOTIDE SEQUENCE</scope>
    <source>
        <strain evidence="2">VT141</strain>
    </source>
</reference>
<protein>
    <submittedName>
        <fullName evidence="2">Uncharacterized protein</fullName>
    </submittedName>
</protein>
<feature type="transmembrane region" description="Helical" evidence="1">
    <location>
        <begin position="218"/>
        <end position="236"/>
    </location>
</feature>
<evidence type="ECO:0000313" key="2">
    <source>
        <dbReference type="EMBL" id="KAJ3564635.1"/>
    </source>
</evidence>
<keyword evidence="1" id="KW-0472">Membrane</keyword>
<dbReference type="AlphaFoldDB" id="A0AAD5VMY6"/>